<proteinExistence type="predicted"/>
<gene>
    <name evidence="2" type="ORF">BDV95DRAFT_600325</name>
</gene>
<feature type="transmembrane region" description="Helical" evidence="1">
    <location>
        <begin position="77"/>
        <end position="97"/>
    </location>
</feature>
<keyword evidence="3" id="KW-1185">Reference proteome</keyword>
<evidence type="ECO:0000313" key="2">
    <source>
        <dbReference type="EMBL" id="KAF2864773.1"/>
    </source>
</evidence>
<keyword evidence="1" id="KW-0812">Transmembrane</keyword>
<dbReference type="Proteomes" id="UP000481861">
    <property type="component" value="Unassembled WGS sequence"/>
</dbReference>
<feature type="transmembrane region" description="Helical" evidence="1">
    <location>
        <begin position="20"/>
        <end position="39"/>
    </location>
</feature>
<comment type="caution">
    <text evidence="2">The sequence shown here is derived from an EMBL/GenBank/DDBJ whole genome shotgun (WGS) entry which is preliminary data.</text>
</comment>
<keyword evidence="1" id="KW-1133">Transmembrane helix</keyword>
<protein>
    <submittedName>
        <fullName evidence="2">Uncharacterized protein</fullName>
    </submittedName>
</protein>
<name>A0A7C8I246_9PLEO</name>
<organism evidence="2 3">
    <name type="scientific">Massariosphaeria phaeospora</name>
    <dbReference type="NCBI Taxonomy" id="100035"/>
    <lineage>
        <taxon>Eukaryota</taxon>
        <taxon>Fungi</taxon>
        <taxon>Dikarya</taxon>
        <taxon>Ascomycota</taxon>
        <taxon>Pezizomycotina</taxon>
        <taxon>Dothideomycetes</taxon>
        <taxon>Pleosporomycetidae</taxon>
        <taxon>Pleosporales</taxon>
        <taxon>Pleosporales incertae sedis</taxon>
        <taxon>Massariosphaeria</taxon>
    </lineage>
</organism>
<accession>A0A7C8I246</accession>
<feature type="transmembrane region" description="Helical" evidence="1">
    <location>
        <begin position="51"/>
        <end position="71"/>
    </location>
</feature>
<evidence type="ECO:0000313" key="3">
    <source>
        <dbReference type="Proteomes" id="UP000481861"/>
    </source>
</evidence>
<dbReference type="EMBL" id="JAADJZ010000040">
    <property type="protein sequence ID" value="KAF2864773.1"/>
    <property type="molecule type" value="Genomic_DNA"/>
</dbReference>
<reference evidence="2 3" key="1">
    <citation type="submission" date="2020-01" db="EMBL/GenBank/DDBJ databases">
        <authorList>
            <consortium name="DOE Joint Genome Institute"/>
            <person name="Haridas S."/>
            <person name="Albert R."/>
            <person name="Binder M."/>
            <person name="Bloem J."/>
            <person name="Labutti K."/>
            <person name="Salamov A."/>
            <person name="Andreopoulos B."/>
            <person name="Baker S.E."/>
            <person name="Barry K."/>
            <person name="Bills G."/>
            <person name="Bluhm B.H."/>
            <person name="Cannon C."/>
            <person name="Castanera R."/>
            <person name="Culley D.E."/>
            <person name="Daum C."/>
            <person name="Ezra D."/>
            <person name="Gonzalez J.B."/>
            <person name="Henrissat B."/>
            <person name="Kuo A."/>
            <person name="Liang C."/>
            <person name="Lipzen A."/>
            <person name="Lutzoni F."/>
            <person name="Magnuson J."/>
            <person name="Mondo S."/>
            <person name="Nolan M."/>
            <person name="Ohm R."/>
            <person name="Pangilinan J."/>
            <person name="Park H.-J.H."/>
            <person name="Ramirez L."/>
            <person name="Alfaro M."/>
            <person name="Sun H."/>
            <person name="Tritt A."/>
            <person name="Yoshinaga Y."/>
            <person name="Zwiers L.-H.L."/>
            <person name="Turgeon B.G."/>
            <person name="Goodwin S.B."/>
            <person name="Spatafora J.W."/>
            <person name="Crous P.W."/>
            <person name="Grigoriev I.V."/>
        </authorList>
    </citation>
    <scope>NUCLEOTIDE SEQUENCE [LARGE SCALE GENOMIC DNA]</scope>
    <source>
        <strain evidence="2 3">CBS 611.86</strain>
    </source>
</reference>
<keyword evidence="1" id="KW-0472">Membrane</keyword>
<evidence type="ECO:0000256" key="1">
    <source>
        <dbReference type="SAM" id="Phobius"/>
    </source>
</evidence>
<dbReference type="AlphaFoldDB" id="A0A7C8I246"/>
<sequence>MLTASGENYSLNNTVDMESIGSTTTTVCMAAIIGLVVIFHIDDIGHLVISMLDGFIDYLEFAVTFLGIFLPHPRAQFLAFLFYHAITWIIFTVLRYATSALLRCMYNVLRGILAGAVDLAQADFAAWTLAYNNWAEDRIHRKVAQRVAEEAEVRKINHWVNVRVWVE</sequence>